<keyword evidence="1" id="KW-0175">Coiled coil</keyword>
<dbReference type="OrthoDB" id="4115at2759"/>
<sequence>MANSTITSASAPPPQPQRIPSPTIPANPCIRCQKPWNFPLPPSQICSLRFYLSYAAFRSNYDPESFTSRYTYRHLNLGEMNSELVDLGMASINFKKSPNSELMDLRMLRKVRKGKERKKRERARAQALMAAAARALFLSLKPPQPPPLFSRHLLIRPLLPAKTKSRSSSPCLVSGVDGGGVADDFVSIRKSDFDRGFSVIANMLNRIEILDTSVISKGVSISARDSMKQTISTMLGLLPSDQFSVSIRVSRRPLDRLIVSSIITGYTLWNADYRVSLMRNLDISPECTETSVSSEGCEISEAECDEREGGDGEVGVDGCSKYVMERGLGDLSSEALSYTQKLELELATIEKELNAQKQENMHMEYNREENNDLLKYLRSLGPDMVTELSRPSSSEVEEIIHQLVQNILQKFFKDDTASDFLEDSVIGRTVTYPDRDNDLYNTVTTSRDYLAKLLFWCMLLGHHLRGLENRLHLSCVVGLL</sequence>
<dbReference type="Pfam" id="PF05542">
    <property type="entry name" value="DUF760"/>
    <property type="match status" value="2"/>
</dbReference>
<proteinExistence type="predicted"/>
<keyword evidence="4" id="KW-1185">Reference proteome</keyword>
<reference evidence="3 4" key="1">
    <citation type="submission" date="2020-04" db="EMBL/GenBank/DDBJ databases">
        <title>Plant Genome Project.</title>
        <authorList>
            <person name="Zhang R.-G."/>
        </authorList>
    </citation>
    <scope>NUCLEOTIDE SEQUENCE [LARGE SCALE GENOMIC DNA]</scope>
    <source>
        <strain evidence="3">YNK0</strain>
        <tissue evidence="3">Leaf</tissue>
    </source>
</reference>
<evidence type="ECO:0000256" key="1">
    <source>
        <dbReference type="SAM" id="Coils"/>
    </source>
</evidence>
<evidence type="ECO:0000256" key="2">
    <source>
        <dbReference type="SAM" id="MobiDB-lite"/>
    </source>
</evidence>
<evidence type="ECO:0008006" key="5">
    <source>
        <dbReference type="Google" id="ProtNLM"/>
    </source>
</evidence>
<organism evidence="3 4">
    <name type="scientific">Tetracentron sinense</name>
    <name type="common">Spur-leaf</name>
    <dbReference type="NCBI Taxonomy" id="13715"/>
    <lineage>
        <taxon>Eukaryota</taxon>
        <taxon>Viridiplantae</taxon>
        <taxon>Streptophyta</taxon>
        <taxon>Embryophyta</taxon>
        <taxon>Tracheophyta</taxon>
        <taxon>Spermatophyta</taxon>
        <taxon>Magnoliopsida</taxon>
        <taxon>Trochodendrales</taxon>
        <taxon>Trochodendraceae</taxon>
        <taxon>Tetracentron</taxon>
    </lineage>
</organism>
<feature type="compositionally biased region" description="Pro residues" evidence="2">
    <location>
        <begin position="11"/>
        <end position="24"/>
    </location>
</feature>
<gene>
    <name evidence="3" type="ORF">HHK36_029683</name>
</gene>
<dbReference type="EMBL" id="JABCRI010000023">
    <property type="protein sequence ID" value="KAF8378344.1"/>
    <property type="molecule type" value="Genomic_DNA"/>
</dbReference>
<dbReference type="OMA" id="AKLIFWC"/>
<comment type="caution">
    <text evidence="3">The sequence shown here is derived from an EMBL/GenBank/DDBJ whole genome shotgun (WGS) entry which is preliminary data.</text>
</comment>
<accession>A0A834YC42</accession>
<evidence type="ECO:0000313" key="4">
    <source>
        <dbReference type="Proteomes" id="UP000655225"/>
    </source>
</evidence>
<dbReference type="Proteomes" id="UP000655225">
    <property type="component" value="Unassembled WGS sequence"/>
</dbReference>
<feature type="region of interest" description="Disordered" evidence="2">
    <location>
        <begin position="1"/>
        <end position="24"/>
    </location>
</feature>
<feature type="compositionally biased region" description="Low complexity" evidence="2">
    <location>
        <begin position="1"/>
        <end position="10"/>
    </location>
</feature>
<name>A0A834YC42_TETSI</name>
<dbReference type="InterPro" id="IPR008479">
    <property type="entry name" value="DUF760"/>
</dbReference>
<feature type="coiled-coil region" evidence="1">
    <location>
        <begin position="339"/>
        <end position="366"/>
    </location>
</feature>
<dbReference type="PANTHER" id="PTHR33598:SF10">
    <property type="entry name" value="SEED MATURATION-LIKE PROTEIN"/>
    <property type="match status" value="1"/>
</dbReference>
<evidence type="ECO:0000313" key="3">
    <source>
        <dbReference type="EMBL" id="KAF8378344.1"/>
    </source>
</evidence>
<dbReference type="AlphaFoldDB" id="A0A834YC42"/>
<protein>
    <recommendedName>
        <fullName evidence="5">Seed maturation-like protein</fullName>
    </recommendedName>
</protein>
<dbReference type="PANTHER" id="PTHR33598">
    <property type="entry name" value="OS02G0833400 PROTEIN"/>
    <property type="match status" value="1"/>
</dbReference>